<dbReference type="InterPro" id="IPR003323">
    <property type="entry name" value="OTU_dom"/>
</dbReference>
<feature type="domain" description="OTU" evidence="2">
    <location>
        <begin position="275"/>
        <end position="404"/>
    </location>
</feature>
<dbReference type="EMBL" id="CAJNOL010000986">
    <property type="protein sequence ID" value="CAF1257595.1"/>
    <property type="molecule type" value="Genomic_DNA"/>
</dbReference>
<keyword evidence="6" id="KW-1185">Reference proteome</keyword>
<dbReference type="CDD" id="cd22744">
    <property type="entry name" value="OTU"/>
    <property type="match status" value="1"/>
</dbReference>
<dbReference type="InterPro" id="IPR038765">
    <property type="entry name" value="Papain-like_cys_pep_sf"/>
</dbReference>
<evidence type="ECO:0000313" key="3">
    <source>
        <dbReference type="EMBL" id="CAF1072013.1"/>
    </source>
</evidence>
<dbReference type="AlphaFoldDB" id="A0A814M1J0"/>
<evidence type="ECO:0000259" key="2">
    <source>
        <dbReference type="PROSITE" id="PS50802"/>
    </source>
</evidence>
<evidence type="ECO:0000313" key="4">
    <source>
        <dbReference type="EMBL" id="CAF1257595.1"/>
    </source>
</evidence>
<dbReference type="Proteomes" id="UP000663854">
    <property type="component" value="Unassembled WGS sequence"/>
</dbReference>
<gene>
    <name evidence="4" type="ORF">JXQ802_LOCUS27310</name>
    <name evidence="3" type="ORF">PYM288_LOCUS18214</name>
</gene>
<dbReference type="Gene3D" id="3.90.70.80">
    <property type="match status" value="1"/>
</dbReference>
<dbReference type="Proteomes" id="UP000663870">
    <property type="component" value="Unassembled WGS sequence"/>
</dbReference>
<comment type="caution">
    <text evidence="3">The sequence shown here is derived from an EMBL/GenBank/DDBJ whole genome shotgun (WGS) entry which is preliminary data.</text>
</comment>
<sequence length="419" mass="47752">MATNANKKVMCAHSERHNNINETEVICKLRCQNLLIVQKRIGCGAGQLVSNHRDLLGYYTCYACDTMLCFRHSIEWHKGYTCDEFDEERAQNADLASDITKKQIIPARLQIFILHKFYASKAKNRLIMVENPDMGNSNTRNKEHNGDDSEHNKVRSTDQCINNSTSDNAQKNQGSEQSKIECNYQSPVIRLLKPECQGIRERVELLGELITIKKLDSVPDVYDEMAHIIAATERNERLQAGPDGKRLLELTTAAKSNLNVDLNKLDIELQRQFGLYSVEVTGDGACAFRAILISGMQKPDFYHSEVREKAIRQVLSDIPYYSTVLRPGDKVSEKELINWAQTMDDPTTYGDEMANIAVADRYHIQLVIFRAGELLTMVNPRDGHVEHTAFLVNVGTHYKALVSWYELEEARRNSERLQK</sequence>
<organism evidence="3 5">
    <name type="scientific">Rotaria sordida</name>
    <dbReference type="NCBI Taxonomy" id="392033"/>
    <lineage>
        <taxon>Eukaryota</taxon>
        <taxon>Metazoa</taxon>
        <taxon>Spiralia</taxon>
        <taxon>Gnathifera</taxon>
        <taxon>Rotifera</taxon>
        <taxon>Eurotatoria</taxon>
        <taxon>Bdelloidea</taxon>
        <taxon>Philodinida</taxon>
        <taxon>Philodinidae</taxon>
        <taxon>Rotaria</taxon>
    </lineage>
</organism>
<feature type="compositionally biased region" description="Polar residues" evidence="1">
    <location>
        <begin position="157"/>
        <end position="177"/>
    </location>
</feature>
<name>A0A814M1J0_9BILA</name>
<dbReference type="PROSITE" id="PS50802">
    <property type="entry name" value="OTU"/>
    <property type="match status" value="1"/>
</dbReference>
<feature type="region of interest" description="Disordered" evidence="1">
    <location>
        <begin position="131"/>
        <end position="179"/>
    </location>
</feature>
<proteinExistence type="predicted"/>
<feature type="compositionally biased region" description="Basic and acidic residues" evidence="1">
    <location>
        <begin position="140"/>
        <end position="156"/>
    </location>
</feature>
<evidence type="ECO:0000256" key="1">
    <source>
        <dbReference type="SAM" id="MobiDB-lite"/>
    </source>
</evidence>
<evidence type="ECO:0000313" key="6">
    <source>
        <dbReference type="Proteomes" id="UP000663870"/>
    </source>
</evidence>
<accession>A0A814M1J0</accession>
<dbReference type="SUPFAM" id="SSF54001">
    <property type="entry name" value="Cysteine proteinases"/>
    <property type="match status" value="1"/>
</dbReference>
<dbReference type="EMBL" id="CAJNOH010000549">
    <property type="protein sequence ID" value="CAF1072013.1"/>
    <property type="molecule type" value="Genomic_DNA"/>
</dbReference>
<reference evidence="3" key="1">
    <citation type="submission" date="2021-02" db="EMBL/GenBank/DDBJ databases">
        <authorList>
            <person name="Nowell W R."/>
        </authorList>
    </citation>
    <scope>NUCLEOTIDE SEQUENCE</scope>
</reference>
<evidence type="ECO:0000313" key="5">
    <source>
        <dbReference type="Proteomes" id="UP000663854"/>
    </source>
</evidence>
<protein>
    <recommendedName>
        <fullName evidence="2">OTU domain-containing protein</fullName>
    </recommendedName>
</protein>